<feature type="domain" description="HTH LytTR-type" evidence="3">
    <location>
        <begin position="145"/>
        <end position="251"/>
    </location>
</feature>
<feature type="modified residue" description="4-aspartylphosphate" evidence="1">
    <location>
        <position position="56"/>
    </location>
</feature>
<protein>
    <submittedName>
        <fullName evidence="4">Transcriptional regulatory protein YpdB</fullName>
    </submittedName>
</protein>
<dbReference type="Gene3D" id="2.40.50.1020">
    <property type="entry name" value="LytTr DNA-binding domain"/>
    <property type="match status" value="1"/>
</dbReference>
<dbReference type="GO" id="GO:0000156">
    <property type="term" value="F:phosphorelay response regulator activity"/>
    <property type="evidence" value="ECO:0007669"/>
    <property type="project" value="InterPro"/>
</dbReference>
<dbReference type="PANTHER" id="PTHR37299">
    <property type="entry name" value="TRANSCRIPTIONAL REGULATOR-RELATED"/>
    <property type="match status" value="1"/>
</dbReference>
<dbReference type="PROSITE" id="PS50930">
    <property type="entry name" value="HTH_LYTTR"/>
    <property type="match status" value="1"/>
</dbReference>
<accession>A0A0A1M5F6</accession>
<dbReference type="PANTHER" id="PTHR37299:SF1">
    <property type="entry name" value="STAGE 0 SPORULATION PROTEIN A HOMOLOG"/>
    <property type="match status" value="1"/>
</dbReference>
<sequence length="251" mass="29325">MMKIHTMIAEDEQLAREELIYLLEKEKDVKLLPNAETGKQLVELYKEYEPDVIFLDVHMPGMRGVAAAKKIMELAYIRAPLFIFTTAYEDYAVEAFEIEAVDYMLKPYDTERFQMAMNRLRKRMQQLKSKEEGPSNQGMTSSAKLLIDNDDRTIVLSPDAIYYAMPHNRVLEIHTEDKVIYSRMSLQELEKKLQGHAFFRTHRSYLVNLNHIQEITPWFNGASNITLRDKKQTTIPVSRTARKHLFELFGS</sequence>
<dbReference type="STRING" id="545501.BN997_00339"/>
<organism evidence="4 5">
    <name type="scientific">Oceanobacillus oncorhynchi</name>
    <dbReference type="NCBI Taxonomy" id="545501"/>
    <lineage>
        <taxon>Bacteria</taxon>
        <taxon>Bacillati</taxon>
        <taxon>Bacillota</taxon>
        <taxon>Bacilli</taxon>
        <taxon>Bacillales</taxon>
        <taxon>Bacillaceae</taxon>
        <taxon>Oceanobacillus</taxon>
    </lineage>
</organism>
<dbReference type="InterPro" id="IPR046947">
    <property type="entry name" value="LytR-like"/>
</dbReference>
<dbReference type="PROSITE" id="PS50110">
    <property type="entry name" value="RESPONSE_REGULATORY"/>
    <property type="match status" value="1"/>
</dbReference>
<evidence type="ECO:0000259" key="2">
    <source>
        <dbReference type="PROSITE" id="PS50110"/>
    </source>
</evidence>
<dbReference type="InterPro" id="IPR007492">
    <property type="entry name" value="LytTR_DNA-bd_dom"/>
</dbReference>
<proteinExistence type="predicted"/>
<evidence type="ECO:0000313" key="4">
    <source>
        <dbReference type="EMBL" id="CEI80535.1"/>
    </source>
</evidence>
<dbReference type="InterPro" id="IPR001789">
    <property type="entry name" value="Sig_transdc_resp-reg_receiver"/>
</dbReference>
<dbReference type="Proteomes" id="UP000040453">
    <property type="component" value="Unassembled WGS sequence"/>
</dbReference>
<dbReference type="Pfam" id="PF04397">
    <property type="entry name" value="LytTR"/>
    <property type="match status" value="1"/>
</dbReference>
<gene>
    <name evidence="4" type="primary">ypdB_1</name>
    <name evidence="4" type="ORF">BN997_00339</name>
</gene>
<dbReference type="Pfam" id="PF00072">
    <property type="entry name" value="Response_reg"/>
    <property type="match status" value="1"/>
</dbReference>
<name>A0A0A1M5F6_9BACI</name>
<dbReference type="EMBL" id="CDGG01000001">
    <property type="protein sequence ID" value="CEI80535.1"/>
    <property type="molecule type" value="Genomic_DNA"/>
</dbReference>
<keyword evidence="1" id="KW-0597">Phosphoprotein</keyword>
<dbReference type="AlphaFoldDB" id="A0A0A1M5F6"/>
<dbReference type="SMART" id="SM00850">
    <property type="entry name" value="LytTR"/>
    <property type="match status" value="1"/>
</dbReference>
<dbReference type="GO" id="GO:0003677">
    <property type="term" value="F:DNA binding"/>
    <property type="evidence" value="ECO:0007669"/>
    <property type="project" value="InterPro"/>
</dbReference>
<dbReference type="SMART" id="SM00448">
    <property type="entry name" value="REC"/>
    <property type="match status" value="1"/>
</dbReference>
<dbReference type="RefSeq" id="WP_306432772.1">
    <property type="nucleotide sequence ID" value="NZ_CDGG01000001.1"/>
</dbReference>
<evidence type="ECO:0000313" key="5">
    <source>
        <dbReference type="Proteomes" id="UP000040453"/>
    </source>
</evidence>
<evidence type="ECO:0000256" key="1">
    <source>
        <dbReference type="PROSITE-ProRule" id="PRU00169"/>
    </source>
</evidence>
<feature type="domain" description="Response regulatory" evidence="2">
    <location>
        <begin position="5"/>
        <end position="121"/>
    </location>
</feature>
<reference evidence="4 5" key="1">
    <citation type="submission" date="2014-11" db="EMBL/GenBank/DDBJ databases">
        <authorList>
            <person name="Urmite Genomes Urmite Genomes"/>
        </authorList>
    </citation>
    <scope>NUCLEOTIDE SEQUENCE [LARGE SCALE GENOMIC DNA]</scope>
    <source>
        <strain evidence="4 5">Oc5</strain>
    </source>
</reference>
<keyword evidence="5" id="KW-1185">Reference proteome</keyword>
<dbReference type="SUPFAM" id="SSF52172">
    <property type="entry name" value="CheY-like"/>
    <property type="match status" value="1"/>
</dbReference>
<evidence type="ECO:0000259" key="3">
    <source>
        <dbReference type="PROSITE" id="PS50930"/>
    </source>
</evidence>
<dbReference type="InterPro" id="IPR011006">
    <property type="entry name" value="CheY-like_superfamily"/>
</dbReference>
<dbReference type="Gene3D" id="3.40.50.2300">
    <property type="match status" value="1"/>
</dbReference>